<comment type="caution">
    <text evidence="2">The sequence shown here is derived from an EMBL/GenBank/DDBJ whole genome shotgun (WGS) entry which is preliminary data.</text>
</comment>
<organism evidence="2 3">
    <name type="scientific">Phocaeicola intestinalis</name>
    <dbReference type="NCBI Taxonomy" id="2762212"/>
    <lineage>
        <taxon>Bacteria</taxon>
        <taxon>Pseudomonadati</taxon>
        <taxon>Bacteroidota</taxon>
        <taxon>Bacteroidia</taxon>
        <taxon>Bacteroidales</taxon>
        <taxon>Bacteroidaceae</taxon>
        <taxon>Phocaeicola</taxon>
    </lineage>
</organism>
<keyword evidence="1" id="KW-0812">Transmembrane</keyword>
<dbReference type="RefSeq" id="WP_162608568.1">
    <property type="nucleotide sequence ID" value="NZ_JACSPP010000016.1"/>
</dbReference>
<name>A0ABR8Y7M8_9BACT</name>
<reference evidence="2 3" key="1">
    <citation type="submission" date="2020-08" db="EMBL/GenBank/DDBJ databases">
        <title>A Genomic Blueprint of the Chicken Gut Microbiome.</title>
        <authorList>
            <person name="Gilroy R."/>
            <person name="Ravi A."/>
            <person name="Getino M."/>
            <person name="Pursley I."/>
            <person name="Horton D.L."/>
            <person name="Alikhan N.-F."/>
            <person name="Baker D."/>
            <person name="Gharbi K."/>
            <person name="Hall N."/>
            <person name="Watson M."/>
            <person name="Adriaenssens E.M."/>
            <person name="Foster-Nyarko E."/>
            <person name="Jarju S."/>
            <person name="Secka A."/>
            <person name="Antonio M."/>
            <person name="Oren A."/>
            <person name="Chaudhuri R."/>
            <person name="La Ragione R.M."/>
            <person name="Hildebrand F."/>
            <person name="Pallen M.J."/>
        </authorList>
    </citation>
    <scope>NUCLEOTIDE SEQUENCE [LARGE SCALE GENOMIC DNA]</scope>
    <source>
        <strain evidence="2 3">Sa1CVN1</strain>
    </source>
</reference>
<accession>A0ABR8Y7M8</accession>
<keyword evidence="1" id="KW-1133">Transmembrane helix</keyword>
<feature type="transmembrane region" description="Helical" evidence="1">
    <location>
        <begin position="6"/>
        <end position="26"/>
    </location>
</feature>
<dbReference type="Proteomes" id="UP000620874">
    <property type="component" value="Unassembled WGS sequence"/>
</dbReference>
<gene>
    <name evidence="2" type="ORF">H9625_07105</name>
</gene>
<proteinExistence type="predicted"/>
<keyword evidence="1" id="KW-0472">Membrane</keyword>
<sequence length="217" mass="25012">MSDITILVAVIALALWPIVLFLIRIIHERKKRLEHLEQMTKDELDEISTKQLVVSTLKKIGCQPEENEEGHIAFKYQGDDFYIAAEEENRFIMIWNPWWGSINTDNEAFPVLKEIINLVNVNSLVTTVYMADEDGKTVGLHSRCHTYFSPNEGELEEHLKMLLDFFFDTHNAIKENLNQLGNATVAEEEKKERVKVKGFAAYKENTMPIETKAEQNA</sequence>
<evidence type="ECO:0000313" key="3">
    <source>
        <dbReference type="Proteomes" id="UP000620874"/>
    </source>
</evidence>
<dbReference type="EMBL" id="JACSPP010000016">
    <property type="protein sequence ID" value="MBD8040214.1"/>
    <property type="molecule type" value="Genomic_DNA"/>
</dbReference>
<protein>
    <submittedName>
        <fullName evidence="2">YbjN domain-containing protein</fullName>
    </submittedName>
</protein>
<evidence type="ECO:0000313" key="2">
    <source>
        <dbReference type="EMBL" id="MBD8040214.1"/>
    </source>
</evidence>
<evidence type="ECO:0000256" key="1">
    <source>
        <dbReference type="SAM" id="Phobius"/>
    </source>
</evidence>
<keyword evidence="3" id="KW-1185">Reference proteome</keyword>